<feature type="transmembrane region" description="Helical" evidence="9">
    <location>
        <begin position="67"/>
        <end position="88"/>
    </location>
</feature>
<keyword evidence="12" id="KW-0449">Lipoprotein</keyword>
<dbReference type="GO" id="GO:0004190">
    <property type="term" value="F:aspartic-type endopeptidase activity"/>
    <property type="evidence" value="ECO:0007669"/>
    <property type="project" value="UniProtKB-UniRule"/>
</dbReference>
<sequence length="171" mass="19384">MTIFRKNYFYFIFILFWLALDQLTKFLVARSLGLYQVVEVIPGFFNLTRVHNRGAIFGFLGNSSSSLALVILNVGALLAFAVVTFYFLKTPPEMFLTRISFALIISGAMGNILDRILRGYVIDFLDFYVGRFHWPFFNLADSCITVGAALLVFNLFRSQKKCSPSSSESAR</sequence>
<evidence type="ECO:0000256" key="9">
    <source>
        <dbReference type="HAMAP-Rule" id="MF_00161"/>
    </source>
</evidence>
<evidence type="ECO:0000256" key="7">
    <source>
        <dbReference type="ARBA" id="ARBA00022989"/>
    </source>
</evidence>
<evidence type="ECO:0000256" key="6">
    <source>
        <dbReference type="ARBA" id="ARBA00022801"/>
    </source>
</evidence>
<evidence type="ECO:0000256" key="2">
    <source>
        <dbReference type="ARBA" id="ARBA00022475"/>
    </source>
</evidence>
<proteinExistence type="inferred from homology"/>
<evidence type="ECO:0000256" key="10">
    <source>
        <dbReference type="RuleBase" id="RU000594"/>
    </source>
</evidence>
<dbReference type="InterPro" id="IPR001872">
    <property type="entry name" value="Peptidase_A8"/>
</dbReference>
<dbReference type="GO" id="GO:0006508">
    <property type="term" value="P:proteolysis"/>
    <property type="evidence" value="ECO:0007669"/>
    <property type="project" value="UniProtKB-KW"/>
</dbReference>
<accession>A0A3E2BKT3</accession>
<keyword evidence="2 9" id="KW-1003">Cell membrane</keyword>
<name>A0A3E2BKT3_9BACT</name>
<dbReference type="NCBIfam" id="TIGR00077">
    <property type="entry name" value="lspA"/>
    <property type="match status" value="1"/>
</dbReference>
<dbReference type="HAMAP" id="MF_00161">
    <property type="entry name" value="LspA"/>
    <property type="match status" value="1"/>
</dbReference>
<evidence type="ECO:0000256" key="11">
    <source>
        <dbReference type="RuleBase" id="RU004181"/>
    </source>
</evidence>
<comment type="function">
    <text evidence="9 10">This protein specifically catalyzes the removal of signal peptides from prolipoproteins.</text>
</comment>
<dbReference type="PANTHER" id="PTHR33695:SF1">
    <property type="entry name" value="LIPOPROTEIN SIGNAL PEPTIDASE"/>
    <property type="match status" value="1"/>
</dbReference>
<evidence type="ECO:0000313" key="13">
    <source>
        <dbReference type="Proteomes" id="UP000257323"/>
    </source>
</evidence>
<dbReference type="PROSITE" id="PS00855">
    <property type="entry name" value="SPASE_II"/>
    <property type="match status" value="1"/>
</dbReference>
<protein>
    <recommendedName>
        <fullName evidence="9">Lipoprotein signal peptidase</fullName>
        <ecNumber evidence="9">3.4.23.36</ecNumber>
    </recommendedName>
    <alternativeName>
        <fullName evidence="9">Prolipoprotein signal peptidase</fullName>
    </alternativeName>
    <alternativeName>
        <fullName evidence="9">Signal peptidase II</fullName>
        <shortName evidence="9">SPase II</shortName>
    </alternativeName>
</protein>
<feature type="transmembrane region" description="Helical" evidence="9">
    <location>
        <begin position="7"/>
        <end position="28"/>
    </location>
</feature>
<keyword evidence="3 9" id="KW-0645">Protease</keyword>
<keyword evidence="6 9" id="KW-0378">Hydrolase</keyword>
<organism evidence="12 13">
    <name type="scientific">Candidatus Saccharicenans subterraneus</name>
    <dbReference type="NCBI Taxonomy" id="2508984"/>
    <lineage>
        <taxon>Bacteria</taxon>
        <taxon>Candidatus Aminicenantota</taxon>
        <taxon>Candidatus Aminicenantia</taxon>
        <taxon>Candidatus Aminicenantales</taxon>
        <taxon>Candidatus Saccharicenantaceae</taxon>
        <taxon>Candidatus Saccharicenans</taxon>
    </lineage>
</organism>
<keyword evidence="4 9" id="KW-0812">Transmembrane</keyword>
<evidence type="ECO:0000313" key="12">
    <source>
        <dbReference type="EMBL" id="RFT15369.1"/>
    </source>
</evidence>
<feature type="active site" evidence="9">
    <location>
        <position position="123"/>
    </location>
</feature>
<feature type="transmembrane region" description="Helical" evidence="9">
    <location>
        <begin position="133"/>
        <end position="156"/>
    </location>
</feature>
<dbReference type="Proteomes" id="UP000257323">
    <property type="component" value="Unassembled WGS sequence"/>
</dbReference>
<dbReference type="EMBL" id="QUAH01000010">
    <property type="protein sequence ID" value="RFT15369.1"/>
    <property type="molecule type" value="Genomic_DNA"/>
</dbReference>
<reference evidence="12 13" key="1">
    <citation type="submission" date="2018-08" db="EMBL/GenBank/DDBJ databases">
        <title>Genome analysis of the thermophilic bacterium of the candidate phylum Aminicenantes from deep subsurface aquifer revealed its physiology and ecological role.</title>
        <authorList>
            <person name="Kadnikov V.V."/>
            <person name="Mardanov A.V."/>
            <person name="Beletsky A.V."/>
            <person name="Karnachuk O.V."/>
            <person name="Ravin N.V."/>
        </authorList>
    </citation>
    <scope>NUCLEOTIDE SEQUENCE [LARGE SCALE GENOMIC DNA]</scope>
    <source>
        <strain evidence="12">BY38</strain>
    </source>
</reference>
<feature type="transmembrane region" description="Helical" evidence="9">
    <location>
        <begin position="95"/>
        <end position="113"/>
    </location>
</feature>
<comment type="catalytic activity">
    <reaction evidence="9 10">
        <text>Release of signal peptides from bacterial membrane prolipoproteins. Hydrolyzes -Xaa-Yaa-Zaa-|-(S,diacylglyceryl)Cys-, in which Xaa is hydrophobic (preferably Leu), and Yaa (Ala or Ser) and Zaa (Gly or Ala) have small, neutral side chains.</text>
        <dbReference type="EC" id="3.4.23.36"/>
    </reaction>
</comment>
<comment type="pathway">
    <text evidence="9">Protein modification; lipoprotein biosynthesis (signal peptide cleavage).</text>
</comment>
<dbReference type="Pfam" id="PF01252">
    <property type="entry name" value="Peptidase_A8"/>
    <property type="match status" value="1"/>
</dbReference>
<comment type="subcellular location">
    <subcellularLocation>
        <location evidence="9">Cell membrane</location>
        <topology evidence="9">Multi-pass membrane protein</topology>
    </subcellularLocation>
</comment>
<dbReference type="PANTHER" id="PTHR33695">
    <property type="entry name" value="LIPOPROTEIN SIGNAL PEPTIDASE"/>
    <property type="match status" value="1"/>
</dbReference>
<dbReference type="AlphaFoldDB" id="A0A3E2BKT3"/>
<dbReference type="GO" id="GO:0005886">
    <property type="term" value="C:plasma membrane"/>
    <property type="evidence" value="ECO:0007669"/>
    <property type="project" value="UniProtKB-SubCell"/>
</dbReference>
<comment type="caution">
    <text evidence="12">The sequence shown here is derived from an EMBL/GenBank/DDBJ whole genome shotgun (WGS) entry which is preliminary data.</text>
</comment>
<dbReference type="EC" id="3.4.23.36" evidence="9"/>
<evidence type="ECO:0000256" key="5">
    <source>
        <dbReference type="ARBA" id="ARBA00022750"/>
    </source>
</evidence>
<dbReference type="UniPathway" id="UPA00665"/>
<evidence type="ECO:0000256" key="3">
    <source>
        <dbReference type="ARBA" id="ARBA00022670"/>
    </source>
</evidence>
<feature type="active site" evidence="9">
    <location>
        <position position="141"/>
    </location>
</feature>
<evidence type="ECO:0000256" key="8">
    <source>
        <dbReference type="ARBA" id="ARBA00023136"/>
    </source>
</evidence>
<keyword evidence="5 9" id="KW-0064">Aspartyl protease</keyword>
<keyword evidence="7 9" id="KW-1133">Transmembrane helix</keyword>
<keyword evidence="8 9" id="KW-0472">Membrane</keyword>
<comment type="similarity">
    <text evidence="1 9 11">Belongs to the peptidase A8 family.</text>
</comment>
<gene>
    <name evidence="9" type="primary">lspA</name>
    <name evidence="12" type="ORF">OP8BY_0478</name>
</gene>
<evidence type="ECO:0000256" key="1">
    <source>
        <dbReference type="ARBA" id="ARBA00006139"/>
    </source>
</evidence>
<dbReference type="PRINTS" id="PR00781">
    <property type="entry name" value="LIPOSIGPTASE"/>
</dbReference>
<evidence type="ECO:0000256" key="4">
    <source>
        <dbReference type="ARBA" id="ARBA00022692"/>
    </source>
</evidence>